<sequence length="826" mass="92494">MKFKQKEGFFGNVECVSSKYSISRRGEIHTKVIDIPSPFNGRFRIDDVLEQSRHILMEFNQIYDSYYMGINKIEFYDENNDNVPYKNTCVDGEDVDHDNIKAAMPANGWWATCGEEHSLVFDFGKMVKIKEVYVWCANGASTPRIISITDAKSKTEQPKDEDPFCKSAYFQLAGNAGTDPEKNTFRKTPGPAKLLITLDDIVGILNANPPQSGFESFLSTDGKNLFVFYAKGAKTRALNYYFGEEPEAAVKLARSISLKTGVAIDDVAKRSMTLEELRAVRAIIVSKCVKKKWKSSEDRQLRPEDVNMYDFNFNLVKPITKKKHESLKELFDSGDSSPTYYVSHWFGGSVLDLINSCESHAMMHDLDASEAKYWVYAFANRHLDVGSDIVSDPSQSSFNRAMELAKGVLLIVDPKFDVVTRIWVNYELHRAVHSRLPIDVAIFNEGAIKMIVNQDLPNETTYQKRRREQQFPCDAMCDKFFQLQLHQGKASLENDKIRILNVMVENKANLDSKSIVQRIKAADSKDSTYVKDMERLSSIDNALKAEIAEKAISIALSTDEQSLENFFGHNLVEILGRDTLRKALQFDDLMNLNDVDDRIVEVLTGVIGPQIETFILDVCGCVNLTNACLVQMQLPETLLYLRLNFGNAPNITNEALLQFSKNIPGGLQTLLLDLTCCNAPDGSSVPQRLNSHLQALAGSIPSSLVHFGLTSTLGDDEHGMGIIDLAKCMPMGLEKFELALHWQGFNAETLNIMIGYLPSTIEDLNLSFLGGEHIDDTSLKSLAAECQKLVNLKSFKLKTSDSGSKGFYSVRDIQSLEILLACSEAL</sequence>
<accession>A0A7S3V529</accession>
<gene>
    <name evidence="1" type="ORF">CDEB00056_LOCUS2312</name>
</gene>
<dbReference type="Gene3D" id="3.80.10.10">
    <property type="entry name" value="Ribonuclease Inhibitor"/>
    <property type="match status" value="1"/>
</dbReference>
<dbReference type="InterPro" id="IPR032675">
    <property type="entry name" value="LRR_dom_sf"/>
</dbReference>
<reference evidence="1" key="1">
    <citation type="submission" date="2021-01" db="EMBL/GenBank/DDBJ databases">
        <authorList>
            <person name="Corre E."/>
            <person name="Pelletier E."/>
            <person name="Niang G."/>
            <person name="Scheremetjew M."/>
            <person name="Finn R."/>
            <person name="Kale V."/>
            <person name="Holt S."/>
            <person name="Cochrane G."/>
            <person name="Meng A."/>
            <person name="Brown T."/>
            <person name="Cohen L."/>
        </authorList>
    </citation>
    <scope>NUCLEOTIDE SEQUENCE</scope>
    <source>
        <strain evidence="1">MM31A-1</strain>
    </source>
</reference>
<organism evidence="1">
    <name type="scientific">Chaetoceros debilis</name>
    <dbReference type="NCBI Taxonomy" id="122233"/>
    <lineage>
        <taxon>Eukaryota</taxon>
        <taxon>Sar</taxon>
        <taxon>Stramenopiles</taxon>
        <taxon>Ochrophyta</taxon>
        <taxon>Bacillariophyta</taxon>
        <taxon>Coscinodiscophyceae</taxon>
        <taxon>Chaetocerotophycidae</taxon>
        <taxon>Chaetocerotales</taxon>
        <taxon>Chaetocerotaceae</taxon>
        <taxon>Chaetoceros</taxon>
    </lineage>
</organism>
<dbReference type="AlphaFoldDB" id="A0A7S3V529"/>
<proteinExistence type="predicted"/>
<name>A0A7S3V529_9STRA</name>
<dbReference type="EMBL" id="HBIO01003379">
    <property type="protein sequence ID" value="CAE0457471.1"/>
    <property type="molecule type" value="Transcribed_RNA"/>
</dbReference>
<protein>
    <submittedName>
        <fullName evidence="1">Uncharacterized protein</fullName>
    </submittedName>
</protein>
<evidence type="ECO:0000313" key="1">
    <source>
        <dbReference type="EMBL" id="CAE0457471.1"/>
    </source>
</evidence>